<dbReference type="PANTHER" id="PTHR18964:SF173">
    <property type="entry name" value="GLUCOKINASE"/>
    <property type="match status" value="1"/>
</dbReference>
<organism evidence="1 2">
    <name type="scientific">Verminephrobacter aporrectodeae subsp. tuberculatae</name>
    <dbReference type="NCBI Taxonomy" id="1110392"/>
    <lineage>
        <taxon>Bacteria</taxon>
        <taxon>Pseudomonadati</taxon>
        <taxon>Pseudomonadota</taxon>
        <taxon>Betaproteobacteria</taxon>
        <taxon>Burkholderiales</taxon>
        <taxon>Comamonadaceae</taxon>
        <taxon>Verminephrobacter</taxon>
    </lineage>
</organism>
<evidence type="ECO:0000313" key="1">
    <source>
        <dbReference type="EMBL" id="MCW5321306.1"/>
    </source>
</evidence>
<evidence type="ECO:0000313" key="2">
    <source>
        <dbReference type="Proteomes" id="UP001208935"/>
    </source>
</evidence>
<keyword evidence="2" id="KW-1185">Reference proteome</keyword>
<dbReference type="Pfam" id="PF00480">
    <property type="entry name" value="ROK"/>
    <property type="match status" value="1"/>
</dbReference>
<dbReference type="Proteomes" id="UP001208935">
    <property type="component" value="Unassembled WGS sequence"/>
</dbReference>
<sequence length="484" mass="51260">MTDSVVNSRTINRSGLIPNSYHAKFATRRNGYARERPINPKKSCVDQGTTALARADSAKQTMQTAARISGMDAMGPSLGMAFRLRRLEVQSELAHLISNQPGIGRADVARITGMARSTVSDHIQPLLDTGLFNEQKARYAGRGRPSLGLTLNARAGIILVADIGITHVRLVVTDLARQKLAEDALPPDYSVPPETMLERIASRFQELFQTQQLVDIPLRAMVVGIPSPVDFERGVPVRPPIMPGWDGFPVGEWLEKRMHVTVLVDNDVNLMALGEARSRPPSESPLIFIKVASGIGCGIITQGGALHRGADGDAGDIGHIRVAQASGLTCVCGNTGCIEAVASVPSIMRQIRVAKGDETIELPELGVLVSSGDITAIRLVREASAQIGEVVATLVNMFNPACIVLGGKLAHMSDDLLSGVRAAVYRRAPPLATRRLSIESARAGRDAGIIGGIALGVDSALSAHGLQKLQEATPGTAGGVGMAD</sequence>
<protein>
    <submittedName>
        <fullName evidence="1">ROK family protein</fullName>
    </submittedName>
</protein>
<dbReference type="InterPro" id="IPR043129">
    <property type="entry name" value="ATPase_NBD"/>
</dbReference>
<comment type="caution">
    <text evidence="1">The sequence shown here is derived from an EMBL/GenBank/DDBJ whole genome shotgun (WGS) entry which is preliminary data.</text>
</comment>
<proteinExistence type="predicted"/>
<dbReference type="EMBL" id="QZCW01000002">
    <property type="protein sequence ID" value="MCW5321306.1"/>
    <property type="molecule type" value="Genomic_DNA"/>
</dbReference>
<name>A0ABT3KSL2_9BURK</name>
<accession>A0ABT3KSL2</accession>
<dbReference type="Gene3D" id="1.10.10.10">
    <property type="entry name" value="Winged helix-like DNA-binding domain superfamily/Winged helix DNA-binding domain"/>
    <property type="match status" value="1"/>
</dbReference>
<dbReference type="InterPro" id="IPR036388">
    <property type="entry name" value="WH-like_DNA-bd_sf"/>
</dbReference>
<dbReference type="SUPFAM" id="SSF53067">
    <property type="entry name" value="Actin-like ATPase domain"/>
    <property type="match status" value="1"/>
</dbReference>
<dbReference type="InterPro" id="IPR000600">
    <property type="entry name" value="ROK"/>
</dbReference>
<dbReference type="PANTHER" id="PTHR18964">
    <property type="entry name" value="ROK (REPRESSOR, ORF, KINASE) FAMILY"/>
    <property type="match status" value="1"/>
</dbReference>
<gene>
    <name evidence="1" type="ORF">D5039_09150</name>
</gene>
<dbReference type="InterPro" id="IPR036390">
    <property type="entry name" value="WH_DNA-bd_sf"/>
</dbReference>
<dbReference type="SUPFAM" id="SSF46785">
    <property type="entry name" value="Winged helix' DNA-binding domain"/>
    <property type="match status" value="1"/>
</dbReference>
<reference evidence="2" key="1">
    <citation type="submission" date="2023-07" db="EMBL/GenBank/DDBJ databases">
        <title>Verminephrobacter genomes.</title>
        <authorList>
            <person name="Lund M.B."/>
        </authorList>
    </citation>
    <scope>NUCLEOTIDE SEQUENCE [LARGE SCALE GENOMIC DNA]</scope>
    <source>
        <strain evidence="2">AtM5-05</strain>
    </source>
</reference>
<dbReference type="Gene3D" id="3.30.420.40">
    <property type="match status" value="2"/>
</dbReference>